<evidence type="ECO:0000313" key="3">
    <source>
        <dbReference type="Proteomes" id="UP000030689"/>
    </source>
</evidence>
<feature type="domain" description="C2" evidence="1">
    <location>
        <begin position="183"/>
        <end position="310"/>
    </location>
</feature>
<dbReference type="SMART" id="SM00239">
    <property type="entry name" value="C2"/>
    <property type="match status" value="2"/>
</dbReference>
<keyword evidence="3" id="KW-1185">Reference proteome</keyword>
<dbReference type="PANTHER" id="PTHR32246">
    <property type="entry name" value="INGRESSION PROTEIN FIC1"/>
    <property type="match status" value="1"/>
</dbReference>
<dbReference type="STRING" id="72664.V4MRR2"/>
<dbReference type="Gramene" id="ESQ55908">
    <property type="protein sequence ID" value="ESQ55908"/>
    <property type="gene ID" value="EUTSA_v10027084mg"/>
</dbReference>
<reference evidence="2 3" key="1">
    <citation type="journal article" date="2013" name="Front. Plant Sci.">
        <title>The Reference Genome of the Halophytic Plant Eutrema salsugineum.</title>
        <authorList>
            <person name="Yang R."/>
            <person name="Jarvis D.E."/>
            <person name="Chen H."/>
            <person name="Beilstein M.A."/>
            <person name="Grimwood J."/>
            <person name="Jenkins J."/>
            <person name="Shu S."/>
            <person name="Prochnik S."/>
            <person name="Xin M."/>
            <person name="Ma C."/>
            <person name="Schmutz J."/>
            <person name="Wing R.A."/>
            <person name="Mitchell-Olds T."/>
            <person name="Schumaker K.S."/>
            <person name="Wang X."/>
        </authorList>
    </citation>
    <scope>NUCLEOTIDE SEQUENCE [LARGE SCALE GENOMIC DNA]</scope>
</reference>
<evidence type="ECO:0000313" key="2">
    <source>
        <dbReference type="EMBL" id="ESQ55908.1"/>
    </source>
</evidence>
<dbReference type="AlphaFoldDB" id="V4MRR2"/>
<gene>
    <name evidence="2" type="ORF">EUTSA_v10027084mg</name>
</gene>
<dbReference type="InterPro" id="IPR000008">
    <property type="entry name" value="C2_dom"/>
</dbReference>
<sequence>MISQTPIENPTLELKLVSARDVSHLDATAKMDVYAVVSIYGENSQKKQAAKTPIDYDGDSNPTWNHTVKFSINEREANEGLLNIEVKLYSYWLEGDSDLYLGEVNISVQELLTLNPVPPFANGNVNRMKSVIYPVKFIGETKPNSNLSLSYRFNPVPVDDLYPPDYSPSFDQHVYQNPDPLRSGQPLAFTPQFQNTTAKLILELVIKYAKDIKDVNSFSAMDVYASVVILKDKQVKQRVKTPISFSAYINPKWNHATEFILDGNLAREKRLTLLIVLRSHRPFLGDKDIGVVKLSIQELLGSNPPFPLNNGDANGMKLETHALTGPYGKKGTVSFTYRFLKEQVTKPQPCIVYLPAAHQSYTSSDMNQGNSSYVAIQPGENVGQSNSLLPIYMPPPYQSHGYQQNLPR</sequence>
<dbReference type="OMA" id="WNHATEF"/>
<dbReference type="EMBL" id="KI517384">
    <property type="protein sequence ID" value="ESQ55908.1"/>
    <property type="molecule type" value="Genomic_DNA"/>
</dbReference>
<dbReference type="InterPro" id="IPR035892">
    <property type="entry name" value="C2_domain_sf"/>
</dbReference>
<dbReference type="SUPFAM" id="SSF49562">
    <property type="entry name" value="C2 domain (Calcium/lipid-binding domain, CaLB)"/>
    <property type="match status" value="2"/>
</dbReference>
<protein>
    <recommendedName>
        <fullName evidence="1">C2 domain-containing protein</fullName>
    </recommendedName>
</protein>
<dbReference type="PROSITE" id="PS50004">
    <property type="entry name" value="C2"/>
    <property type="match status" value="2"/>
</dbReference>
<organism evidence="2 3">
    <name type="scientific">Eutrema salsugineum</name>
    <name type="common">Saltwater cress</name>
    <name type="synonym">Sisymbrium salsugineum</name>
    <dbReference type="NCBI Taxonomy" id="72664"/>
    <lineage>
        <taxon>Eukaryota</taxon>
        <taxon>Viridiplantae</taxon>
        <taxon>Streptophyta</taxon>
        <taxon>Embryophyta</taxon>
        <taxon>Tracheophyta</taxon>
        <taxon>Spermatophyta</taxon>
        <taxon>Magnoliopsida</taxon>
        <taxon>eudicotyledons</taxon>
        <taxon>Gunneridae</taxon>
        <taxon>Pentapetalae</taxon>
        <taxon>rosids</taxon>
        <taxon>malvids</taxon>
        <taxon>Brassicales</taxon>
        <taxon>Brassicaceae</taxon>
        <taxon>Eutremeae</taxon>
        <taxon>Eutrema</taxon>
    </lineage>
</organism>
<dbReference type="InterPro" id="IPR044750">
    <property type="entry name" value="C2_SRC2/BAP"/>
</dbReference>
<dbReference type="PANTHER" id="PTHR32246:SF137">
    <property type="entry name" value="CALCIUM-DEPENDENT LIPID-BINDING (CALB DOMAIN) FAMILY PROTEIN"/>
    <property type="match status" value="1"/>
</dbReference>
<dbReference type="Pfam" id="PF00168">
    <property type="entry name" value="C2"/>
    <property type="match status" value="2"/>
</dbReference>
<feature type="non-terminal residue" evidence="2">
    <location>
        <position position="408"/>
    </location>
</feature>
<dbReference type="GO" id="GO:0006952">
    <property type="term" value="P:defense response"/>
    <property type="evidence" value="ECO:0007669"/>
    <property type="project" value="InterPro"/>
</dbReference>
<dbReference type="KEGG" id="eus:EUTSA_v10027084mg"/>
<accession>V4MRR2</accession>
<proteinExistence type="predicted"/>
<dbReference type="OrthoDB" id="270970at2759"/>
<dbReference type="CDD" id="cd04051">
    <property type="entry name" value="C2_SRC2_like"/>
    <property type="match status" value="2"/>
</dbReference>
<dbReference type="Gene3D" id="2.60.40.150">
    <property type="entry name" value="C2 domain"/>
    <property type="match status" value="2"/>
</dbReference>
<feature type="domain" description="C2" evidence="1">
    <location>
        <begin position="1"/>
        <end position="121"/>
    </location>
</feature>
<evidence type="ECO:0000259" key="1">
    <source>
        <dbReference type="PROSITE" id="PS50004"/>
    </source>
</evidence>
<name>V4MRR2_EUTSA</name>
<dbReference type="Proteomes" id="UP000030689">
    <property type="component" value="Unassembled WGS sequence"/>
</dbReference>